<comment type="caution">
    <text evidence="6">The sequence shown here is derived from an EMBL/GenBank/DDBJ whole genome shotgun (WGS) entry which is preliminary data.</text>
</comment>
<reference evidence="6 7" key="1">
    <citation type="submission" date="2019-09" db="EMBL/GenBank/DDBJ databases">
        <title>Screening of Novel Bioactive Compounds from Soil-Associated.</title>
        <authorList>
            <person name="Zhao S."/>
        </authorList>
    </citation>
    <scope>NUCLEOTIDE SEQUENCE [LARGE SCALE GENOMIC DNA]</scope>
    <source>
        <strain evidence="6 7">HIT-DPA4</strain>
    </source>
</reference>
<organism evidence="6 7">
    <name type="scientific">Streptomyces luteolifulvus</name>
    <dbReference type="NCBI Taxonomy" id="2615112"/>
    <lineage>
        <taxon>Bacteria</taxon>
        <taxon>Bacillati</taxon>
        <taxon>Actinomycetota</taxon>
        <taxon>Actinomycetes</taxon>
        <taxon>Kitasatosporales</taxon>
        <taxon>Streptomycetaceae</taxon>
        <taxon>Streptomyces</taxon>
    </lineage>
</organism>
<feature type="signal peptide" evidence="4">
    <location>
        <begin position="1"/>
        <end position="29"/>
    </location>
</feature>
<comment type="similarity">
    <text evidence="2">Belongs to the MTB12 family.</text>
</comment>
<keyword evidence="7" id="KW-1185">Reference proteome</keyword>
<dbReference type="Proteomes" id="UP000442707">
    <property type="component" value="Unassembled WGS sequence"/>
</dbReference>
<keyword evidence="1 4" id="KW-0732">Signal</keyword>
<dbReference type="InterPro" id="IPR058644">
    <property type="entry name" value="Mtb12-like_C"/>
</dbReference>
<gene>
    <name evidence="6" type="ORF">F7R91_29390</name>
</gene>
<evidence type="ECO:0000256" key="3">
    <source>
        <dbReference type="SAM" id="MobiDB-lite"/>
    </source>
</evidence>
<feature type="chain" id="PRO_5038656032" description="Low molecular weight antigen MTB12-like C-terminal domain-containing protein" evidence="4">
    <location>
        <begin position="30"/>
        <end position="191"/>
    </location>
</feature>
<feature type="region of interest" description="Disordered" evidence="3">
    <location>
        <begin position="28"/>
        <end position="78"/>
    </location>
</feature>
<name>A0A6H9UUB5_9ACTN</name>
<feature type="domain" description="Low molecular weight antigen MTB12-like C-terminal" evidence="5">
    <location>
        <begin position="76"/>
        <end position="183"/>
    </location>
</feature>
<accession>A0A6H9UUB5</accession>
<dbReference type="EMBL" id="VZRB01000025">
    <property type="protein sequence ID" value="KAB1142361.1"/>
    <property type="molecule type" value="Genomic_DNA"/>
</dbReference>
<sequence>MSCATPTARRGAWAVAVAALLVLTGACDSGSGDGGTPRTTVPSAPGPPGPTGVSTSSWPASQSPTPTGTAPEDPEQAEQDIREAWRIFFDPESSSDDRRDVVENGAENELMISNLFDDPLGSKLRADVTTVSYTSSLHADVDYTLTRDGRRLDTGGPGAAVLQEDTWKIALRTVCGLTRHAKDAPEAPSCA</sequence>
<evidence type="ECO:0000259" key="5">
    <source>
        <dbReference type="Pfam" id="PF26580"/>
    </source>
</evidence>
<proteinExistence type="inferred from homology"/>
<evidence type="ECO:0000313" key="6">
    <source>
        <dbReference type="EMBL" id="KAB1142361.1"/>
    </source>
</evidence>
<evidence type="ECO:0000256" key="4">
    <source>
        <dbReference type="SAM" id="SignalP"/>
    </source>
</evidence>
<evidence type="ECO:0000256" key="2">
    <source>
        <dbReference type="ARBA" id="ARBA00093774"/>
    </source>
</evidence>
<feature type="compositionally biased region" description="Polar residues" evidence="3">
    <location>
        <begin position="58"/>
        <end position="68"/>
    </location>
</feature>
<evidence type="ECO:0000256" key="1">
    <source>
        <dbReference type="ARBA" id="ARBA00022729"/>
    </source>
</evidence>
<evidence type="ECO:0000313" key="7">
    <source>
        <dbReference type="Proteomes" id="UP000442707"/>
    </source>
</evidence>
<dbReference type="Pfam" id="PF26580">
    <property type="entry name" value="Mtb12_C"/>
    <property type="match status" value="1"/>
</dbReference>
<protein>
    <recommendedName>
        <fullName evidence="5">Low molecular weight antigen MTB12-like C-terminal domain-containing protein</fullName>
    </recommendedName>
</protein>
<dbReference type="AlphaFoldDB" id="A0A6H9UUB5"/>